<feature type="repeat" description="TPR" evidence="7">
    <location>
        <begin position="309"/>
        <end position="342"/>
    </location>
</feature>
<keyword evidence="2" id="KW-0645">Protease</keyword>
<feature type="domain" description="Peptidase M48" evidence="8">
    <location>
        <begin position="35"/>
        <end position="227"/>
    </location>
</feature>
<dbReference type="PANTHER" id="PTHR22726">
    <property type="entry name" value="METALLOENDOPEPTIDASE OMA1"/>
    <property type="match status" value="1"/>
</dbReference>
<dbReference type="PROSITE" id="PS50005">
    <property type="entry name" value="TPR"/>
    <property type="match status" value="1"/>
</dbReference>
<evidence type="ECO:0000256" key="1">
    <source>
        <dbReference type="ARBA" id="ARBA00001947"/>
    </source>
</evidence>
<keyword evidence="6 9" id="KW-0482">Metalloprotease</keyword>
<comment type="caution">
    <text evidence="9">The sequence shown here is derived from an EMBL/GenBank/DDBJ whole genome shotgun (WGS) entry which is preliminary data.</text>
</comment>
<protein>
    <submittedName>
        <fullName evidence="9">M48 family metalloprotease</fullName>
    </submittedName>
</protein>
<evidence type="ECO:0000259" key="8">
    <source>
        <dbReference type="Pfam" id="PF01435"/>
    </source>
</evidence>
<evidence type="ECO:0000256" key="7">
    <source>
        <dbReference type="PROSITE-ProRule" id="PRU00339"/>
    </source>
</evidence>
<evidence type="ECO:0000256" key="5">
    <source>
        <dbReference type="ARBA" id="ARBA00022833"/>
    </source>
</evidence>
<dbReference type="SUPFAM" id="SSF48452">
    <property type="entry name" value="TPR-like"/>
    <property type="match status" value="1"/>
</dbReference>
<dbReference type="InterPro" id="IPR051156">
    <property type="entry name" value="Mito/Outer_Membr_Metalloprot"/>
</dbReference>
<evidence type="ECO:0000256" key="6">
    <source>
        <dbReference type="ARBA" id="ARBA00023049"/>
    </source>
</evidence>
<keyword evidence="3" id="KW-0479">Metal-binding</keyword>
<proteinExistence type="predicted"/>
<evidence type="ECO:0000313" key="9">
    <source>
        <dbReference type="EMBL" id="MBK0397981.1"/>
    </source>
</evidence>
<dbReference type="PANTHER" id="PTHR22726:SF1">
    <property type="entry name" value="METALLOENDOPEPTIDASE OMA1, MITOCHONDRIAL"/>
    <property type="match status" value="1"/>
</dbReference>
<dbReference type="Pfam" id="PF13429">
    <property type="entry name" value="TPR_15"/>
    <property type="match status" value="1"/>
</dbReference>
<keyword evidence="7" id="KW-0802">TPR repeat</keyword>
<dbReference type="Gene3D" id="3.30.2010.10">
    <property type="entry name" value="Metalloproteases ('zincins'), catalytic domain"/>
    <property type="match status" value="1"/>
</dbReference>
<dbReference type="GO" id="GO:0016020">
    <property type="term" value="C:membrane"/>
    <property type="evidence" value="ECO:0007669"/>
    <property type="project" value="TreeGrafter"/>
</dbReference>
<comment type="cofactor">
    <cofactor evidence="1">
        <name>Zn(2+)</name>
        <dbReference type="ChEBI" id="CHEBI:29105"/>
    </cofactor>
</comment>
<dbReference type="EMBL" id="JAEHHL010000001">
    <property type="protein sequence ID" value="MBK0397981.1"/>
    <property type="molecule type" value="Genomic_DNA"/>
</dbReference>
<evidence type="ECO:0000256" key="3">
    <source>
        <dbReference type="ARBA" id="ARBA00022723"/>
    </source>
</evidence>
<dbReference type="GO" id="GO:0046872">
    <property type="term" value="F:metal ion binding"/>
    <property type="evidence" value="ECO:0007669"/>
    <property type="project" value="UniProtKB-KW"/>
</dbReference>
<dbReference type="GO" id="GO:0004222">
    <property type="term" value="F:metalloendopeptidase activity"/>
    <property type="evidence" value="ECO:0007669"/>
    <property type="project" value="InterPro"/>
</dbReference>
<name>A0A8J7SC25_9RHOB</name>
<keyword evidence="5" id="KW-0862">Zinc</keyword>
<evidence type="ECO:0000256" key="4">
    <source>
        <dbReference type="ARBA" id="ARBA00022801"/>
    </source>
</evidence>
<evidence type="ECO:0000256" key="2">
    <source>
        <dbReference type="ARBA" id="ARBA00022670"/>
    </source>
</evidence>
<dbReference type="Proteomes" id="UP000655420">
    <property type="component" value="Unassembled WGS sequence"/>
</dbReference>
<dbReference type="GO" id="GO:0051603">
    <property type="term" value="P:proteolysis involved in protein catabolic process"/>
    <property type="evidence" value="ECO:0007669"/>
    <property type="project" value="TreeGrafter"/>
</dbReference>
<dbReference type="AlphaFoldDB" id="A0A8J7SC25"/>
<gene>
    <name evidence="9" type="ORF">H0I76_02160</name>
</gene>
<dbReference type="CDD" id="cd07324">
    <property type="entry name" value="M48C_Oma1-like"/>
    <property type="match status" value="1"/>
</dbReference>
<dbReference type="InterPro" id="IPR019734">
    <property type="entry name" value="TPR_rpt"/>
</dbReference>
<keyword evidence="10" id="KW-1185">Reference proteome</keyword>
<dbReference type="RefSeq" id="WP_200606380.1">
    <property type="nucleotide sequence ID" value="NZ_JAEHHL010000001.1"/>
</dbReference>
<dbReference type="Gene3D" id="1.25.40.10">
    <property type="entry name" value="Tetratricopeptide repeat domain"/>
    <property type="match status" value="1"/>
</dbReference>
<keyword evidence="4" id="KW-0378">Hydrolase</keyword>
<evidence type="ECO:0000313" key="10">
    <source>
        <dbReference type="Proteomes" id="UP000655420"/>
    </source>
</evidence>
<dbReference type="SMART" id="SM00028">
    <property type="entry name" value="TPR"/>
    <property type="match status" value="2"/>
</dbReference>
<dbReference type="Pfam" id="PF01435">
    <property type="entry name" value="Peptidase_M48"/>
    <property type="match status" value="1"/>
</dbReference>
<reference evidence="9" key="1">
    <citation type="submission" date="2020-12" db="EMBL/GenBank/DDBJ databases">
        <title>Bacterial taxonomy.</title>
        <authorList>
            <person name="Pan X."/>
        </authorList>
    </citation>
    <scope>NUCLEOTIDE SEQUENCE</scope>
    <source>
        <strain evidence="9">M0105</strain>
    </source>
</reference>
<accession>A0A8J7SC25</accession>
<dbReference type="InterPro" id="IPR011990">
    <property type="entry name" value="TPR-like_helical_dom_sf"/>
</dbReference>
<dbReference type="InterPro" id="IPR001915">
    <property type="entry name" value="Peptidase_M48"/>
</dbReference>
<sequence>MTRRASRLARLTAAAVIGLGATLPNLAHAFGLIRDAEIERTLADMSAPVFSAAGLSPATIDIYIINDPSLNAFVAGGRNVFLHTGLLVQLGTPEELIGVIAHETGHIAGGHLTRRMINLRNAQGPALIGLLLGIAAAAAAGSGDAGAAIAAGSQSLITRNLLRFNRGEEAAADQAALDYMARARVNPEGMLKVLERFRGQEVLSVGNLDPYTLTHPLSTQRMQLIEREVAESKGRSYPSDPERDYWHGRMRAKLEGFLSNPQRVLDKYENAEETEQVLYAKAVAYHRLPDQAKALAAMDRLLALRPNDPFYLELKGQLLFEQAHPEEAVSYYRKAVAAAPDEPLLKAGLGRVLIALNTKATDAEALKVLESARRDDPGDPSMLRDLAIAYSRAGNDGMAALVTAERFALNGDRKDAALHARRASTILPQGSPGWLRAQDIVALADEKD</sequence>
<organism evidence="9 10">
    <name type="scientific">Thermohalobaculum xanthum</name>
    <dbReference type="NCBI Taxonomy" id="2753746"/>
    <lineage>
        <taxon>Bacteria</taxon>
        <taxon>Pseudomonadati</taxon>
        <taxon>Pseudomonadota</taxon>
        <taxon>Alphaproteobacteria</taxon>
        <taxon>Rhodobacterales</taxon>
        <taxon>Paracoccaceae</taxon>
        <taxon>Thermohalobaculum</taxon>
    </lineage>
</organism>